<keyword evidence="3" id="KW-1185">Reference proteome</keyword>
<evidence type="ECO:0000256" key="1">
    <source>
        <dbReference type="SAM" id="MobiDB-lite"/>
    </source>
</evidence>
<dbReference type="Proteomes" id="UP000789595">
    <property type="component" value="Unassembled WGS sequence"/>
</dbReference>
<reference evidence="2" key="1">
    <citation type="submission" date="2021-11" db="EMBL/GenBank/DDBJ databases">
        <authorList>
            <consortium name="Genoscope - CEA"/>
            <person name="William W."/>
        </authorList>
    </citation>
    <scope>NUCLEOTIDE SEQUENCE</scope>
</reference>
<comment type="caution">
    <text evidence="2">The sequence shown here is derived from an EMBL/GenBank/DDBJ whole genome shotgun (WGS) entry which is preliminary data.</text>
</comment>
<feature type="region of interest" description="Disordered" evidence="1">
    <location>
        <begin position="309"/>
        <end position="335"/>
    </location>
</feature>
<feature type="compositionally biased region" description="Basic and acidic residues" evidence="1">
    <location>
        <begin position="34"/>
        <end position="79"/>
    </location>
</feature>
<dbReference type="EMBL" id="CAKKNE010000004">
    <property type="protein sequence ID" value="CAH0373094.1"/>
    <property type="molecule type" value="Genomic_DNA"/>
</dbReference>
<sequence>HVKAYFKPSNGPGAAPDRQCAKPPETESTTALGHRREREVVREGDHHVARVLREALDARQEGDRARHGGGREHAHDAEHRRAAVEDLALEATLLLLGGALGGEPKGVPEVEEEVAARAALALDLGVEARLAAAHVVDVAVRLRRALAVRLEHADEHEDLELAVEGDVVPLLLRRAARDVAAVREELVLAGNEGRALRDEAEERGHGDAAVLDLGVAEPADRGLLADAAVGVALHAQSEGHVREAERVVEAGRARDRVLEVDEVRLGVGEDRLGRGRRRRRDEGRRHGGERERDDELHFNLRGHYVAHGARSDGRVSASQRLSRGHGEAAARPPRSGLSASAAVFAAAAAPASGQHSQLMRVAL</sequence>
<proteinExistence type="predicted"/>
<name>A0A8J2SU30_9STRA</name>
<feature type="region of interest" description="Disordered" evidence="1">
    <location>
        <begin position="274"/>
        <end position="294"/>
    </location>
</feature>
<dbReference type="AlphaFoldDB" id="A0A8J2SU30"/>
<evidence type="ECO:0000313" key="2">
    <source>
        <dbReference type="EMBL" id="CAH0373094.1"/>
    </source>
</evidence>
<evidence type="ECO:0000313" key="3">
    <source>
        <dbReference type="Proteomes" id="UP000789595"/>
    </source>
</evidence>
<accession>A0A8J2SU30</accession>
<organism evidence="2 3">
    <name type="scientific">Pelagomonas calceolata</name>
    <dbReference type="NCBI Taxonomy" id="35677"/>
    <lineage>
        <taxon>Eukaryota</taxon>
        <taxon>Sar</taxon>
        <taxon>Stramenopiles</taxon>
        <taxon>Ochrophyta</taxon>
        <taxon>Pelagophyceae</taxon>
        <taxon>Pelagomonadales</taxon>
        <taxon>Pelagomonadaceae</taxon>
        <taxon>Pelagomonas</taxon>
    </lineage>
</organism>
<feature type="region of interest" description="Disordered" evidence="1">
    <location>
        <begin position="1"/>
        <end position="79"/>
    </location>
</feature>
<protein>
    <submittedName>
        <fullName evidence="2">Uncharacterized protein</fullName>
    </submittedName>
</protein>
<feature type="non-terminal residue" evidence="2">
    <location>
        <position position="363"/>
    </location>
</feature>
<feature type="compositionally biased region" description="Basic and acidic residues" evidence="1">
    <location>
        <begin position="280"/>
        <end position="294"/>
    </location>
</feature>
<gene>
    <name evidence="2" type="ORF">PECAL_4P02660</name>
</gene>